<dbReference type="SMART" id="SM00490">
    <property type="entry name" value="HELICc"/>
    <property type="match status" value="1"/>
</dbReference>
<dbReference type="InterPro" id="IPR001650">
    <property type="entry name" value="Helicase_C-like"/>
</dbReference>
<dbReference type="InterPro" id="IPR000330">
    <property type="entry name" value="SNF2_N"/>
</dbReference>
<dbReference type="GO" id="GO:0005524">
    <property type="term" value="F:ATP binding"/>
    <property type="evidence" value="ECO:0007669"/>
    <property type="project" value="InterPro"/>
</dbReference>
<proteinExistence type="predicted"/>
<dbReference type="Pfam" id="PF00271">
    <property type="entry name" value="Helicase_C"/>
    <property type="match status" value="1"/>
</dbReference>
<feature type="domain" description="Helicase ATP-binding" evidence="2">
    <location>
        <begin position="63"/>
        <end position="268"/>
    </location>
</feature>
<dbReference type="CDD" id="cd18785">
    <property type="entry name" value="SF2_C"/>
    <property type="match status" value="1"/>
</dbReference>
<protein>
    <submittedName>
        <fullName evidence="4">Putative helicase</fullName>
    </submittedName>
</protein>
<evidence type="ECO:0000313" key="5">
    <source>
        <dbReference type="Proteomes" id="UP000244773"/>
    </source>
</evidence>
<keyword evidence="4" id="KW-0547">Nucleotide-binding</keyword>
<reference evidence="4" key="1">
    <citation type="journal article" date="2018" name="Virology">
        <title>A giant virus infecting green algae encodes key fermentation genes.</title>
        <authorList>
            <person name="Schvarcz C.R."/>
            <person name="Steward G.F."/>
        </authorList>
    </citation>
    <scope>NUCLEOTIDE SEQUENCE [LARGE SCALE GENOMIC DNA]</scope>
</reference>
<evidence type="ECO:0000259" key="2">
    <source>
        <dbReference type="PROSITE" id="PS51192"/>
    </source>
</evidence>
<organism evidence="4">
    <name type="scientific">Tetraselmis virus 1</name>
    <dbReference type="NCBI Taxonomy" id="2060617"/>
    <lineage>
        <taxon>Viruses</taxon>
        <taxon>Varidnaviria</taxon>
        <taxon>Bamfordvirae</taxon>
        <taxon>Nucleocytoviricota</taxon>
        <taxon>Megaviricetes</taxon>
        <taxon>Imitervirales</taxon>
        <taxon>Allomimiviridae</taxon>
        <taxon>Oceanusvirus</taxon>
        <taxon>Oceanusvirus kaneohense</taxon>
    </lineage>
</organism>
<dbReference type="InterPro" id="IPR014001">
    <property type="entry name" value="Helicase_ATP-bd"/>
</dbReference>
<keyword evidence="1" id="KW-0378">Hydrolase</keyword>
<dbReference type="GO" id="GO:0016787">
    <property type="term" value="F:hydrolase activity"/>
    <property type="evidence" value="ECO:0007669"/>
    <property type="project" value="UniProtKB-KW"/>
</dbReference>
<dbReference type="PANTHER" id="PTHR45766">
    <property type="entry name" value="DNA ANNEALING HELICASE AND ENDONUCLEASE ZRANB3 FAMILY MEMBER"/>
    <property type="match status" value="1"/>
</dbReference>
<evidence type="ECO:0000256" key="1">
    <source>
        <dbReference type="ARBA" id="ARBA00022801"/>
    </source>
</evidence>
<evidence type="ECO:0000259" key="3">
    <source>
        <dbReference type="PROSITE" id="PS51194"/>
    </source>
</evidence>
<name>A0A2P0VNT0_9VIRU</name>
<keyword evidence="5" id="KW-1185">Reference proteome</keyword>
<dbReference type="SMART" id="SM00487">
    <property type="entry name" value="DEXDc"/>
    <property type="match status" value="1"/>
</dbReference>
<dbReference type="PROSITE" id="PS51194">
    <property type="entry name" value="HELICASE_CTER"/>
    <property type="match status" value="1"/>
</dbReference>
<sequence length="774" mass="88090">MTHKMAPKSAKEKYIPIPYLGKKNFPTDIQNKREFKVFPGNEGCESNKSFRLQPVQQFVGMYMSPFMPYQSILLRHGTGVGKTCAAIQAAEMNSSKKTLVILPSSVQGGFESNVFDTKKSKNTETVFDSSKFQCTGNTYYTKDFEGLSQAALKKNARSRIRKRYDFYGHDMFGNLIDSIYARIEKDYTGESVEIEKKSLLNKLFNDRLIIVDEAHTLRSSGNETKRSYTALFEVLKACNNTKLILLTATPMFNSAIEIVDMVNLMLINENKALLKHSEIFKNDKLTSVGEEKLKNALFGRVSDISYEDDTFPAYVSFSMAGLKSDPWTIPTKQRNGKSIPEQDRLTKNEFELLCTKLSKEQLKAYNTRTETVVGSMSENQQIENVCYNASWKDTNEDAFMRAFKKIGKLRFSYRDKRYLSANNILNHAPKMKKIIDSIKSSAGTCFVYSYYKWSGVYPLAIALEEEGFVPFTGSTMLQDAPKSGSLTAPRYIIITKEDDTEDGMSVTEKVNALNDPSNKIKVILGTDTASQGLDFKRIREVHILEPWWNMSKMDQVIGRGIRRCSHASLPPEERNTTVCYHCSVTGDDRETQDQHGYRSAINKKKEISKVEKAIAESAVDCGLYEFKKSEKEQMISSQGKRITVTREEGKPAKCRIKWSKVQEEQSTIHPSSFKIMIDLMAWEVKDVLLANNAMTYKELKDYFGVKSDDILLSLTLDTLINPILSWKWLKNDLIVYRNGLYILIPSDMEHKSFTLLEAKLGYMFGEDGNKSKLK</sequence>
<dbReference type="GO" id="GO:0004386">
    <property type="term" value="F:helicase activity"/>
    <property type="evidence" value="ECO:0007669"/>
    <property type="project" value="UniProtKB-KW"/>
</dbReference>
<gene>
    <name evidence="4" type="ORF">TetV_475</name>
</gene>
<dbReference type="PROSITE" id="PS51192">
    <property type="entry name" value="HELICASE_ATP_BIND_1"/>
    <property type="match status" value="1"/>
</dbReference>
<feature type="domain" description="Helicase C-terminal" evidence="3">
    <location>
        <begin position="455"/>
        <end position="618"/>
    </location>
</feature>
<dbReference type="SUPFAM" id="SSF52540">
    <property type="entry name" value="P-loop containing nucleoside triphosphate hydrolases"/>
    <property type="match status" value="1"/>
</dbReference>
<dbReference type="Proteomes" id="UP000244773">
    <property type="component" value="Segment"/>
</dbReference>
<dbReference type="Gene3D" id="3.40.50.300">
    <property type="entry name" value="P-loop containing nucleotide triphosphate hydrolases"/>
    <property type="match status" value="2"/>
</dbReference>
<dbReference type="PANTHER" id="PTHR45766:SF6">
    <property type="entry name" value="SWI_SNF-RELATED MATRIX-ASSOCIATED ACTIN-DEPENDENT REGULATOR OF CHROMATIN SUBFAMILY A-LIKE PROTEIN 1"/>
    <property type="match status" value="1"/>
</dbReference>
<accession>A0A2P0VNT0</accession>
<dbReference type="EMBL" id="KY322437">
    <property type="protein sequence ID" value="AUF82557.1"/>
    <property type="molecule type" value="Genomic_DNA"/>
</dbReference>
<keyword evidence="4" id="KW-0347">Helicase</keyword>
<keyword evidence="4" id="KW-0067">ATP-binding</keyword>
<dbReference type="Pfam" id="PF00176">
    <property type="entry name" value="SNF2-rel_dom"/>
    <property type="match status" value="1"/>
</dbReference>
<dbReference type="InterPro" id="IPR027417">
    <property type="entry name" value="P-loop_NTPase"/>
</dbReference>
<evidence type="ECO:0000313" key="4">
    <source>
        <dbReference type="EMBL" id="AUF82557.1"/>
    </source>
</evidence>